<dbReference type="Pfam" id="PF06258">
    <property type="entry name" value="Mito_fiss_Elm1"/>
    <property type="match status" value="1"/>
</dbReference>
<evidence type="ECO:0008006" key="4">
    <source>
        <dbReference type="Google" id="ProtNLM"/>
    </source>
</evidence>
<evidence type="ECO:0000256" key="1">
    <source>
        <dbReference type="SAM" id="MobiDB-lite"/>
    </source>
</evidence>
<dbReference type="Proteomes" id="UP000005096">
    <property type="component" value="Chromosome"/>
</dbReference>
<dbReference type="eggNOG" id="COG3660">
    <property type="taxonomic scope" value="Bacteria"/>
</dbReference>
<feature type="region of interest" description="Disordered" evidence="1">
    <location>
        <begin position="412"/>
        <end position="431"/>
    </location>
</feature>
<protein>
    <recommendedName>
        <fullName evidence="4">Nucleoside-diphosphate-sugar epimerase</fullName>
    </recommendedName>
</protein>
<organism evidence="2 3">
    <name type="scientific">Aminomonas paucivorans DSM 12260</name>
    <dbReference type="NCBI Taxonomy" id="584708"/>
    <lineage>
        <taxon>Bacteria</taxon>
        <taxon>Thermotogati</taxon>
        <taxon>Synergistota</taxon>
        <taxon>Synergistia</taxon>
        <taxon>Synergistales</taxon>
        <taxon>Synergistaceae</taxon>
        <taxon>Aminomonas</taxon>
    </lineage>
</organism>
<gene>
    <name evidence="2" type="ORF">Apau_0906</name>
</gene>
<dbReference type="AlphaFoldDB" id="E3CW82"/>
<dbReference type="InterPro" id="IPR009367">
    <property type="entry name" value="Elm1-like"/>
</dbReference>
<sequence>MSAHPIRSILILSDGIRGHLTQSRGVAHWLEGLLAPEVSREGLVRELEVPSLGGMDSCRAKWGLRCLLQGGRRKARDWLASAGGDGLARSTSAFLRERGDGGIPAPGGSGLLILSAGSRAAPYNLALGVLFGGCSVTLMTPSLFGVDPFDFAIVPEHDHPPRRPNVLATVGAPNAIVPEELSREGEALLERFPPQGERRWAVLLGGDDRNYRISSRWVMKEMGLLLRRAEAYRADLYVTTSRRTSPAAEAATERLLKGHPLVRMLVVASKTPENPVPGMLGACGRTFCTEDSVSMVSEAATAGHRVTLLRVERTVGFRSHLCAFAQKAAQMRLLSPARVFGPPRFEGLFDALKREGRLEEWERVKRELPLAYGAKNRTERIPLEDPPPPSGEFNEAKRAAAWLVESLAGRGEFSGRGARRSPAPEGEGVRR</sequence>
<dbReference type="STRING" id="584708.Apau_0906"/>
<dbReference type="OrthoDB" id="1865at2"/>
<name>E3CW82_9BACT</name>
<reference evidence="2 3" key="1">
    <citation type="journal article" date="2010" name="Stand. Genomic Sci.">
        <title>Non-contiguous finished genome sequence of Aminomonas paucivorans type strain (GLU-3).</title>
        <authorList>
            <person name="Pitluck S."/>
            <person name="Yasawong M."/>
            <person name="Held B."/>
            <person name="Lapidus A."/>
            <person name="Nolan M."/>
            <person name="Copeland A."/>
            <person name="Lucas S."/>
            <person name="Del Rio T.G."/>
            <person name="Tice H."/>
            <person name="Cheng J.F."/>
            <person name="Chertkov O."/>
            <person name="Goodwin L."/>
            <person name="Tapia R."/>
            <person name="Han C."/>
            <person name="Liolios K."/>
            <person name="Ivanova N."/>
            <person name="Mavromatis K."/>
            <person name="Ovchinnikova G."/>
            <person name="Pati A."/>
            <person name="Chen A."/>
            <person name="Palaniappan K."/>
            <person name="Land M."/>
            <person name="Hauser L."/>
            <person name="Chang Y.J."/>
            <person name="Jeffries C.D."/>
            <person name="Pukall R."/>
            <person name="Spring S."/>
            <person name="Rohde M."/>
            <person name="Sikorski J."/>
            <person name="Goker M."/>
            <person name="Woyke T."/>
            <person name="Bristow J."/>
            <person name="Eisen J.A."/>
            <person name="Markowitz V."/>
            <person name="Hugenholtz P."/>
            <person name="Kyrpides N.C."/>
            <person name="Klenk H.P."/>
        </authorList>
    </citation>
    <scope>NUCLEOTIDE SEQUENCE [LARGE SCALE GENOMIC DNA]</scope>
    <source>
        <strain evidence="2 3">DSM 12260</strain>
    </source>
</reference>
<accession>E3CW82</accession>
<dbReference type="HOGENOM" id="CLU_741117_0_0_0"/>
<evidence type="ECO:0000313" key="3">
    <source>
        <dbReference type="Proteomes" id="UP000005096"/>
    </source>
</evidence>
<evidence type="ECO:0000313" key="2">
    <source>
        <dbReference type="EMBL" id="EFQ23334.1"/>
    </source>
</evidence>
<dbReference type="PaxDb" id="584708-Apau_0906"/>
<dbReference type="EMBL" id="CM001022">
    <property type="protein sequence ID" value="EFQ23334.1"/>
    <property type="molecule type" value="Genomic_DNA"/>
</dbReference>
<proteinExistence type="predicted"/>
<dbReference type="RefSeq" id="WP_006300509.1">
    <property type="nucleotide sequence ID" value="NZ_CM001022.1"/>
</dbReference>
<keyword evidence="3" id="KW-1185">Reference proteome</keyword>